<sequence>MTKLRSVLQRLQSERRRVSSCITHELWPTAGADGARGVLSTPSAQGPAPVGAARDEAYAVTTAIAGLVRDTWDRKYDAYYNGIPFCKRWDRIQQNLALLGRVSTGNEVIPYRDTGDSFREMWHAVDHARQEVLWQTYICKDDHTGRATVCRLENAQKRGVVTELLYDSGGNITGRKRLIDGLQKSGASVIRHRPFFQNLVSYLLGGMQWHMSPGLRNHRKILIVDEKVGFCGGLNIGDDYCSQAMGGNGRFRDTQCRIVGDAVRHLREVYDDTKKPMAAAPSWIRWRQAASMNVKFHTFRLQLNVKSIAESATDVQRRSQRYLERQIERAKGGLSDSMRASIPRRWERQRLLQSLRGGRRADTGDDAAGAGESPASHEGAGTAPSESRSPAARPTALLSRIPKLLAPASGTEREGSIRGNVMRQRWIRARGAALERAKALHDSHLIARKLRRAPLLDTEPVPDALVYGLKRPPTTQILACNPHTRDWSIPYCLWQVTRKAHRRVWITTPYYMPHRKLTRAILHAARRGVDVRIVAGSSSTTDPWFMWHASHFLTAKFLKAGVRIYEYKGDQIMHAKTVVVDSVWSCIGSYNWDMMSNKNMEVCVCHLGTQLAREMEQHFLADIASSEELHLETFSQRSFPLRLTSWFFYIILRVLERITFRSYSDADLSSKIDRID</sequence>
<dbReference type="InterPro" id="IPR025202">
    <property type="entry name" value="PLD-like_dom"/>
</dbReference>
<dbReference type="GO" id="GO:0032049">
    <property type="term" value="P:cardiolipin biosynthetic process"/>
    <property type="evidence" value="ECO:0007669"/>
    <property type="project" value="UniProtKB-ARBA"/>
</dbReference>
<evidence type="ECO:0000259" key="2">
    <source>
        <dbReference type="PROSITE" id="PS50035"/>
    </source>
</evidence>
<dbReference type="EMBL" id="KC534661">
    <property type="protein sequence ID" value="AGG11430.1"/>
    <property type="molecule type" value="Genomic_DNA"/>
</dbReference>
<dbReference type="GO" id="GO:0030572">
    <property type="term" value="F:phosphatidyltransferase activity"/>
    <property type="evidence" value="ECO:0007669"/>
    <property type="project" value="UniProtKB-ARBA"/>
</dbReference>
<evidence type="ECO:0000256" key="1">
    <source>
        <dbReference type="SAM" id="MobiDB-lite"/>
    </source>
</evidence>
<dbReference type="PANTHER" id="PTHR21248:SF22">
    <property type="entry name" value="PHOSPHOLIPASE D"/>
    <property type="match status" value="1"/>
</dbReference>
<dbReference type="SUPFAM" id="SSF56024">
    <property type="entry name" value="Phospholipase D/nuclease"/>
    <property type="match status" value="2"/>
</dbReference>
<dbReference type="CDD" id="cd09159">
    <property type="entry name" value="PLDc_ybhO_like_2"/>
    <property type="match status" value="1"/>
</dbReference>
<dbReference type="VEuPathDB" id="TriTrypDB:PCON_0009110"/>
<dbReference type="InterPro" id="IPR001736">
    <property type="entry name" value="PLipase_D/transphosphatidylase"/>
</dbReference>
<feature type="region of interest" description="Disordered" evidence="1">
    <location>
        <begin position="353"/>
        <end position="393"/>
    </location>
</feature>
<dbReference type="CDD" id="cd09110">
    <property type="entry name" value="PLDc_CLS_1"/>
    <property type="match status" value="1"/>
</dbReference>
<proteinExistence type="predicted"/>
<reference evidence="3" key="1">
    <citation type="journal article" date="2013" name="Curr. Biol.">
        <title>Paratrypanosoma is a novel early-branching trypanosomatid.</title>
        <authorList>
            <person name="Flegontov P."/>
            <person name="Votypka J."/>
            <person name="Skalicky T."/>
            <person name="Logacheva M.D."/>
            <person name="Penin A.A."/>
            <person name="Tanifuji G."/>
            <person name="Onodera N.T."/>
            <person name="Kondrashov A.S."/>
            <person name="Volf P."/>
            <person name="Archibald J.M."/>
            <person name="Lukes J."/>
        </authorList>
    </citation>
    <scope>NUCLEOTIDE SEQUENCE</scope>
    <source>
        <strain evidence="3">CUL13</strain>
    </source>
</reference>
<dbReference type="SMART" id="SM00155">
    <property type="entry name" value="PLDc"/>
    <property type="match status" value="2"/>
</dbReference>
<dbReference type="PANTHER" id="PTHR21248">
    <property type="entry name" value="CARDIOLIPIN SYNTHASE"/>
    <property type="match status" value="1"/>
</dbReference>
<protein>
    <recommendedName>
        <fullName evidence="2">PLD phosphodiesterase domain-containing protein</fullName>
    </recommendedName>
</protein>
<dbReference type="PROSITE" id="PS50035">
    <property type="entry name" value="PLD"/>
    <property type="match status" value="2"/>
</dbReference>
<dbReference type="AlphaFoldDB" id="U3LN85"/>
<dbReference type="Gene3D" id="3.30.870.10">
    <property type="entry name" value="Endonuclease Chain A"/>
    <property type="match status" value="2"/>
</dbReference>
<accession>U3LN85</accession>
<feature type="domain" description="PLD phosphodiesterase" evidence="2">
    <location>
        <begin position="569"/>
        <end position="596"/>
    </location>
</feature>
<evidence type="ECO:0000313" key="3">
    <source>
        <dbReference type="EMBL" id="AGG11430.1"/>
    </source>
</evidence>
<organism evidence="3">
    <name type="scientific">Paratrypanosoma confusum</name>
    <dbReference type="NCBI Taxonomy" id="1470209"/>
    <lineage>
        <taxon>Eukaryota</taxon>
        <taxon>Discoba</taxon>
        <taxon>Euglenozoa</taxon>
        <taxon>Kinetoplastea</taxon>
        <taxon>Metakinetoplastina</taxon>
        <taxon>Trypanosomatida</taxon>
        <taxon>Trypanosomatidae</taxon>
        <taxon>Paratrypanosoma</taxon>
    </lineage>
</organism>
<feature type="non-terminal residue" evidence="3">
    <location>
        <position position="676"/>
    </location>
</feature>
<dbReference type="Pfam" id="PF13091">
    <property type="entry name" value="PLDc_2"/>
    <property type="match status" value="2"/>
</dbReference>
<feature type="domain" description="PLD phosphodiesterase" evidence="2">
    <location>
        <begin position="213"/>
        <end position="240"/>
    </location>
</feature>
<name>U3LN85_9TRYP</name>